<reference evidence="1 2" key="1">
    <citation type="journal article" date="2017" name="Clin. Infect. Dis.">
        <title>Increased Risk for Meningococcal Disease among Men who have Sex with Men in the United States, 2012-2015.</title>
        <authorList>
            <person name="Folaranmi T.A."/>
            <person name="Kretz C.B."/>
            <person name="Kamiya H."/>
            <person name="MacNeil J.R."/>
            <person name="Whaley M.J."/>
            <person name="Blain A."/>
            <person name="Antwi M."/>
            <person name="Dorsinville M."/>
            <person name="Pacilli M."/>
            <person name="Smith S."/>
            <person name="Civen R."/>
            <person name="Ngo V."/>
            <person name="Winter K."/>
            <person name="Harriman K."/>
            <person name="Wang X."/>
            <person name="Bowen V.B."/>
            <person name="Patel M."/>
            <person name="Martin S."/>
            <person name="Misegades L."/>
            <person name="Meyer S.A."/>
        </authorList>
    </citation>
    <scope>NUCLEOTIDE SEQUENCE [LARGE SCALE GENOMIC DNA]</scope>
    <source>
        <strain evidence="1 2">M26503</strain>
    </source>
</reference>
<dbReference type="InterPro" id="IPR019004">
    <property type="entry name" value="YqeY/Aim41"/>
</dbReference>
<name>A0AB36RW16_NEIME</name>
<proteinExistence type="predicted"/>
<evidence type="ECO:0000313" key="2">
    <source>
        <dbReference type="Proteomes" id="UP000217930"/>
    </source>
</evidence>
<dbReference type="InterPro" id="IPR023168">
    <property type="entry name" value="GatB_Yqey_C_2"/>
</dbReference>
<protein>
    <submittedName>
        <fullName evidence="1">Glutamyl-tRNA amidotransferase</fullName>
    </submittedName>
</protein>
<comment type="caution">
    <text evidence="1">The sequence shown here is derived from an EMBL/GenBank/DDBJ whole genome shotgun (WGS) entry which is preliminary data.</text>
</comment>
<dbReference type="PANTHER" id="PTHR28055">
    <property type="entry name" value="ALTERED INHERITANCE OF MITOCHONDRIA PROTEIN 41, MITOCHONDRIAL"/>
    <property type="match status" value="1"/>
</dbReference>
<dbReference type="GO" id="GO:0016884">
    <property type="term" value="F:carbon-nitrogen ligase activity, with glutamine as amido-N-donor"/>
    <property type="evidence" value="ECO:0007669"/>
    <property type="project" value="InterPro"/>
</dbReference>
<dbReference type="Pfam" id="PF09424">
    <property type="entry name" value="YqeY"/>
    <property type="match status" value="1"/>
</dbReference>
<dbReference type="SUPFAM" id="SSF89095">
    <property type="entry name" value="GatB/YqeY motif"/>
    <property type="match status" value="1"/>
</dbReference>
<dbReference type="Gene3D" id="1.10.1510.10">
    <property type="entry name" value="Uncharacterised protein YqeY/AIM41 PF09424, N-terminal domain"/>
    <property type="match status" value="1"/>
</dbReference>
<evidence type="ECO:0000313" key="1">
    <source>
        <dbReference type="EMBL" id="PBJ89165.1"/>
    </source>
</evidence>
<dbReference type="InterPro" id="IPR042184">
    <property type="entry name" value="YqeY/Aim41_N"/>
</dbReference>
<dbReference type="Gene3D" id="1.10.10.410">
    <property type="match status" value="1"/>
</dbReference>
<organism evidence="1 2">
    <name type="scientific">Neisseria meningitidis</name>
    <dbReference type="NCBI Taxonomy" id="487"/>
    <lineage>
        <taxon>Bacteria</taxon>
        <taxon>Pseudomonadati</taxon>
        <taxon>Pseudomonadota</taxon>
        <taxon>Betaproteobacteria</taxon>
        <taxon>Neisseriales</taxon>
        <taxon>Neisseriaceae</taxon>
        <taxon>Neisseria</taxon>
    </lineage>
</organism>
<dbReference type="EMBL" id="NTLY01000001">
    <property type="protein sequence ID" value="PBJ89165.1"/>
    <property type="molecule type" value="Genomic_DNA"/>
</dbReference>
<dbReference type="InterPro" id="IPR003789">
    <property type="entry name" value="Asn/Gln_tRNA_amidoTrase-B-like"/>
</dbReference>
<gene>
    <name evidence="1" type="ORF">CNQ34_02495</name>
</gene>
<accession>A0AB36RW16</accession>
<dbReference type="PANTHER" id="PTHR28055:SF1">
    <property type="entry name" value="ALTERED INHERITANCE OF MITOCHONDRIA PROTEIN 41, MITOCHONDRIAL"/>
    <property type="match status" value="1"/>
</dbReference>
<dbReference type="AlphaFoldDB" id="A0AB36RW16"/>
<dbReference type="Proteomes" id="UP000217930">
    <property type="component" value="Unassembled WGS sequence"/>
</dbReference>
<sequence>MRTHRKTCSAVCFAFQTASKPAVSIRHPSEDIMSLKIRLTEDMKTAMRAKDQVSLGTIRLINAAVKQFEVDERTEADDAKITAILTKMVKQRKDSAKIYTEAGRQDLVDKENAEIEVLHRYLPQMLSAGEIRTAVEAAVAETGAAGMADMGKVMGVLKTRLAGKADMGEVNKILKAVLTA</sequence>